<keyword evidence="1" id="KW-0472">Membrane</keyword>
<comment type="caution">
    <text evidence="3">The sequence shown here is derived from an EMBL/GenBank/DDBJ whole genome shotgun (WGS) entry which is preliminary data.</text>
</comment>
<keyword evidence="2" id="KW-0732">Signal</keyword>
<feature type="transmembrane region" description="Helical" evidence="1">
    <location>
        <begin position="124"/>
        <end position="145"/>
    </location>
</feature>
<dbReference type="Proteomes" id="UP000324222">
    <property type="component" value="Unassembled WGS sequence"/>
</dbReference>
<keyword evidence="1" id="KW-0812">Transmembrane</keyword>
<evidence type="ECO:0000313" key="4">
    <source>
        <dbReference type="Proteomes" id="UP000324222"/>
    </source>
</evidence>
<dbReference type="EMBL" id="VSRR010028521">
    <property type="protein sequence ID" value="MPC68871.1"/>
    <property type="molecule type" value="Genomic_DNA"/>
</dbReference>
<dbReference type="AlphaFoldDB" id="A0A5B7H892"/>
<keyword evidence="1" id="KW-1133">Transmembrane helix</keyword>
<evidence type="ECO:0000256" key="1">
    <source>
        <dbReference type="SAM" id="Phobius"/>
    </source>
</evidence>
<keyword evidence="4" id="KW-1185">Reference proteome</keyword>
<sequence length="150" mass="15759">MAAVVVVVVEVVVAGAEVRSVKLFSIYPPRTRKKKKKYELQGSMACRWNSVTAATSVDDTGGGGGGGGGGCDIDGRRGFCRNRDGGELWSCGVGDDMVAVAMLVKARNLTGVGVIVEEVRGEKMVVVVVVVVVSALPAVLMRLSFRLMTL</sequence>
<feature type="chain" id="PRO_5044498899" evidence="2">
    <location>
        <begin position="17"/>
        <end position="150"/>
    </location>
</feature>
<evidence type="ECO:0000256" key="2">
    <source>
        <dbReference type="SAM" id="SignalP"/>
    </source>
</evidence>
<accession>A0A5B7H892</accession>
<name>A0A5B7H892_PORTR</name>
<evidence type="ECO:0000313" key="3">
    <source>
        <dbReference type="EMBL" id="MPC68871.1"/>
    </source>
</evidence>
<reference evidence="3 4" key="1">
    <citation type="submission" date="2019-05" db="EMBL/GenBank/DDBJ databases">
        <title>Another draft genome of Portunus trituberculatus and its Hox gene families provides insights of decapod evolution.</title>
        <authorList>
            <person name="Jeong J.-H."/>
            <person name="Song I."/>
            <person name="Kim S."/>
            <person name="Choi T."/>
            <person name="Kim D."/>
            <person name="Ryu S."/>
            <person name="Kim W."/>
        </authorList>
    </citation>
    <scope>NUCLEOTIDE SEQUENCE [LARGE SCALE GENOMIC DNA]</scope>
    <source>
        <tissue evidence="3">Muscle</tissue>
    </source>
</reference>
<protein>
    <submittedName>
        <fullName evidence="3">Uncharacterized protein</fullName>
    </submittedName>
</protein>
<feature type="signal peptide" evidence="2">
    <location>
        <begin position="1"/>
        <end position="16"/>
    </location>
</feature>
<proteinExistence type="predicted"/>
<organism evidence="3 4">
    <name type="scientific">Portunus trituberculatus</name>
    <name type="common">Swimming crab</name>
    <name type="synonym">Neptunus trituberculatus</name>
    <dbReference type="NCBI Taxonomy" id="210409"/>
    <lineage>
        <taxon>Eukaryota</taxon>
        <taxon>Metazoa</taxon>
        <taxon>Ecdysozoa</taxon>
        <taxon>Arthropoda</taxon>
        <taxon>Crustacea</taxon>
        <taxon>Multicrustacea</taxon>
        <taxon>Malacostraca</taxon>
        <taxon>Eumalacostraca</taxon>
        <taxon>Eucarida</taxon>
        <taxon>Decapoda</taxon>
        <taxon>Pleocyemata</taxon>
        <taxon>Brachyura</taxon>
        <taxon>Eubrachyura</taxon>
        <taxon>Portunoidea</taxon>
        <taxon>Portunidae</taxon>
        <taxon>Portuninae</taxon>
        <taxon>Portunus</taxon>
    </lineage>
</organism>
<gene>
    <name evidence="3" type="ORF">E2C01_063081</name>
</gene>